<dbReference type="AlphaFoldDB" id="A0A4Y7QJ77"/>
<evidence type="ECO:0000313" key="2">
    <source>
        <dbReference type="Proteomes" id="UP000294933"/>
    </source>
</evidence>
<accession>A0A4Y7QJ77</accession>
<dbReference type="Proteomes" id="UP000294933">
    <property type="component" value="Unassembled WGS sequence"/>
</dbReference>
<dbReference type="EMBL" id="ML170160">
    <property type="protein sequence ID" value="TDL26889.1"/>
    <property type="molecule type" value="Genomic_DNA"/>
</dbReference>
<proteinExistence type="predicted"/>
<organism evidence="1 2">
    <name type="scientific">Rickenella mellea</name>
    <dbReference type="NCBI Taxonomy" id="50990"/>
    <lineage>
        <taxon>Eukaryota</taxon>
        <taxon>Fungi</taxon>
        <taxon>Dikarya</taxon>
        <taxon>Basidiomycota</taxon>
        <taxon>Agaricomycotina</taxon>
        <taxon>Agaricomycetes</taxon>
        <taxon>Hymenochaetales</taxon>
        <taxon>Rickenellaceae</taxon>
        <taxon>Rickenella</taxon>
    </lineage>
</organism>
<evidence type="ECO:0000313" key="1">
    <source>
        <dbReference type="EMBL" id="TDL26889.1"/>
    </source>
</evidence>
<protein>
    <submittedName>
        <fullName evidence="1">Uncharacterized protein</fullName>
    </submittedName>
</protein>
<keyword evidence="2" id="KW-1185">Reference proteome</keyword>
<sequence length="75" mass="8242">MNKISVRRITDLSNDALIDRLANIAARAFLGRLYPSSPNTLLNVKEMHQNHSTLHSSVAICPSTRKCGVHSSALE</sequence>
<reference evidence="1 2" key="1">
    <citation type="submission" date="2018-06" db="EMBL/GenBank/DDBJ databases">
        <title>A transcriptomic atlas of mushroom development highlights an independent origin of complex multicellularity.</title>
        <authorList>
            <consortium name="DOE Joint Genome Institute"/>
            <person name="Krizsan K."/>
            <person name="Almasi E."/>
            <person name="Merenyi Z."/>
            <person name="Sahu N."/>
            <person name="Viragh M."/>
            <person name="Koszo T."/>
            <person name="Mondo S."/>
            <person name="Kiss B."/>
            <person name="Balint B."/>
            <person name="Kues U."/>
            <person name="Barry K."/>
            <person name="Hegedus J.C."/>
            <person name="Henrissat B."/>
            <person name="Johnson J."/>
            <person name="Lipzen A."/>
            <person name="Ohm R."/>
            <person name="Nagy I."/>
            <person name="Pangilinan J."/>
            <person name="Yan J."/>
            <person name="Xiong Y."/>
            <person name="Grigoriev I.V."/>
            <person name="Hibbett D.S."/>
            <person name="Nagy L.G."/>
        </authorList>
    </citation>
    <scope>NUCLEOTIDE SEQUENCE [LARGE SCALE GENOMIC DNA]</scope>
    <source>
        <strain evidence="1 2">SZMC22713</strain>
    </source>
</reference>
<name>A0A4Y7QJ77_9AGAM</name>
<dbReference type="VEuPathDB" id="FungiDB:BD410DRAFT_782977"/>
<gene>
    <name evidence="1" type="ORF">BD410DRAFT_782977</name>
</gene>